<evidence type="ECO:0000313" key="7">
    <source>
        <dbReference type="EMBL" id="BAA80528.2"/>
    </source>
</evidence>
<feature type="transmembrane region" description="Helical" evidence="6">
    <location>
        <begin position="86"/>
        <end position="105"/>
    </location>
</feature>
<comment type="subcellular location">
    <subcellularLocation>
        <location evidence="1">Membrane</location>
    </subcellularLocation>
</comment>
<organism evidence="7 8">
    <name type="scientific">Aeropyrum pernix (strain ATCC 700893 / DSM 11879 / JCM 9820 / NBRC 100138 / K1)</name>
    <dbReference type="NCBI Taxonomy" id="272557"/>
    <lineage>
        <taxon>Archaea</taxon>
        <taxon>Thermoproteota</taxon>
        <taxon>Thermoprotei</taxon>
        <taxon>Desulfurococcales</taxon>
        <taxon>Desulfurococcaceae</taxon>
        <taxon>Aeropyrum</taxon>
    </lineage>
</organism>
<keyword evidence="3 6" id="KW-0812">Transmembrane</keyword>
<dbReference type="GO" id="GO:0016020">
    <property type="term" value="C:membrane"/>
    <property type="evidence" value="ECO:0007669"/>
    <property type="project" value="UniProtKB-SubCell"/>
</dbReference>
<comment type="similarity">
    <text evidence="2">Belongs to the FUN14 family.</text>
</comment>
<dbReference type="GeneID" id="1446075"/>
<evidence type="ECO:0008006" key="9">
    <source>
        <dbReference type="Google" id="ProtNLM"/>
    </source>
</evidence>
<dbReference type="eggNOG" id="arCOG04811">
    <property type="taxonomic scope" value="Archaea"/>
</dbReference>
<evidence type="ECO:0000256" key="2">
    <source>
        <dbReference type="ARBA" id="ARBA00009160"/>
    </source>
</evidence>
<evidence type="ECO:0000313" key="8">
    <source>
        <dbReference type="Proteomes" id="UP000002518"/>
    </source>
</evidence>
<keyword evidence="4 6" id="KW-1133">Transmembrane helix</keyword>
<dbReference type="AlphaFoldDB" id="Q9YBS0"/>
<accession>Q9YBS0</accession>
<dbReference type="KEGG" id="ape:APE_1529.1"/>
<evidence type="ECO:0000256" key="6">
    <source>
        <dbReference type="SAM" id="Phobius"/>
    </source>
</evidence>
<dbReference type="RefSeq" id="WP_010866428.1">
    <property type="nucleotide sequence ID" value="NC_000854.2"/>
</dbReference>
<dbReference type="Pfam" id="PF04930">
    <property type="entry name" value="FUN14"/>
    <property type="match status" value="1"/>
</dbReference>
<keyword evidence="8" id="KW-1185">Reference proteome</keyword>
<protein>
    <recommendedName>
        <fullName evidence="9">FUN14 family protein</fullName>
    </recommendedName>
</protein>
<dbReference type="InterPro" id="IPR007014">
    <property type="entry name" value="FUN14"/>
</dbReference>
<feature type="transmembrane region" description="Helical" evidence="6">
    <location>
        <begin position="38"/>
        <end position="58"/>
    </location>
</feature>
<feature type="transmembrane region" description="Helical" evidence="6">
    <location>
        <begin position="12"/>
        <end position="31"/>
    </location>
</feature>
<dbReference type="EMBL" id="BA000002">
    <property type="protein sequence ID" value="BAA80528.2"/>
    <property type="molecule type" value="Genomic_DNA"/>
</dbReference>
<evidence type="ECO:0000256" key="1">
    <source>
        <dbReference type="ARBA" id="ARBA00004370"/>
    </source>
</evidence>
<dbReference type="Proteomes" id="UP000002518">
    <property type="component" value="Chromosome"/>
</dbReference>
<sequence length="108" mass="10963">MAEITAGDIFTGVLLQLGGGGILGFAAGYALKKAIKILLLVVGVFTLGLMGLAYYGVISVNWDKLALLVERAISGGGAAAASLKSYIIAATPFAASFLVGFSLGFKYG</sequence>
<evidence type="ECO:0000256" key="4">
    <source>
        <dbReference type="ARBA" id="ARBA00022989"/>
    </source>
</evidence>
<name>Q9YBS0_AERPE</name>
<reference evidence="7 8" key="1">
    <citation type="journal article" date="1999" name="DNA Res.">
        <title>Complete genome sequence of an aerobic hyper-thermophilic crenarchaeon, Aeropyrum pernix K1.</title>
        <authorList>
            <person name="Kawarabayasi Y."/>
            <person name="Hino Y."/>
            <person name="Horikawa H."/>
            <person name="Yamazaki S."/>
            <person name="Haikawa Y."/>
            <person name="Jin-no K."/>
            <person name="Takahashi M."/>
            <person name="Sekine M."/>
            <person name="Baba S."/>
            <person name="Ankai A."/>
            <person name="Kosugi H."/>
            <person name="Hosoyama A."/>
            <person name="Fukui S."/>
            <person name="Nagai Y."/>
            <person name="Nishijima K."/>
            <person name="Nakazawa H."/>
            <person name="Takamiya M."/>
            <person name="Masuda S."/>
            <person name="Funahashi T."/>
            <person name="Tanaka T."/>
            <person name="Kudoh Y."/>
            <person name="Yamazaki J."/>
            <person name="Kushida N."/>
            <person name="Oguchi A."/>
            <person name="Aoki K."/>
            <person name="Kubota K."/>
            <person name="Nakamura Y."/>
            <person name="Nomura N."/>
            <person name="Sako Y."/>
            <person name="Kikuchi H."/>
        </authorList>
    </citation>
    <scope>NUCLEOTIDE SEQUENCE [LARGE SCALE GENOMIC DNA]</scope>
    <source>
        <strain evidence="8">ATCC 700893 / DSM 11879 / JCM 9820 / NBRC 100138 / K1</strain>
    </source>
</reference>
<dbReference type="STRING" id="272557.APE_1529.1"/>
<evidence type="ECO:0000256" key="3">
    <source>
        <dbReference type="ARBA" id="ARBA00022692"/>
    </source>
</evidence>
<keyword evidence="5 6" id="KW-0472">Membrane</keyword>
<proteinExistence type="inferred from homology"/>
<gene>
    <name evidence="7" type="ordered locus">APE_1529.1</name>
</gene>
<evidence type="ECO:0000256" key="5">
    <source>
        <dbReference type="ARBA" id="ARBA00023136"/>
    </source>
</evidence>
<dbReference type="EnsemblBacteria" id="BAA80528">
    <property type="protein sequence ID" value="BAA80528"/>
    <property type="gene ID" value="APE_1529.1"/>
</dbReference>
<dbReference type="PIR" id="B72634">
    <property type="entry name" value="B72634"/>
</dbReference>